<dbReference type="KEGG" id="vg:35381783"/>
<protein>
    <submittedName>
        <fullName evidence="1">Uncharacterized protein</fullName>
    </submittedName>
</protein>
<dbReference type="Proteomes" id="UP000236316">
    <property type="component" value="Segment"/>
</dbReference>
<dbReference type="GeneID" id="35381783"/>
<evidence type="ECO:0000313" key="1">
    <source>
        <dbReference type="EMBL" id="SNW63021.1"/>
    </source>
</evidence>
<gene>
    <name evidence="1" type="ORF">ORPV_1117</name>
</gene>
<evidence type="ECO:0000313" key="2">
    <source>
        <dbReference type="Proteomes" id="UP000236316"/>
    </source>
</evidence>
<accession>A0A2I2L680</accession>
<keyword evidence="2" id="KW-1185">Reference proteome</keyword>
<proteinExistence type="predicted"/>
<name>A0A2I2L680_9VIRU</name>
<reference evidence="1" key="1">
    <citation type="submission" date="2017-08" db="EMBL/GenBank/DDBJ databases">
        <authorList>
            <consortium name="Urmite Genomes"/>
        </authorList>
    </citation>
    <scope>NUCLEOTIDE SEQUENCE [LARGE SCALE GENOMIC DNA]</scope>
    <source>
        <strain evidence="1">IHUMI-LCC2</strain>
    </source>
</reference>
<dbReference type="EMBL" id="LT906555">
    <property type="protein sequence ID" value="SNW63021.1"/>
    <property type="molecule type" value="Genomic_DNA"/>
</dbReference>
<sequence length="52" mass="6002">MSGAILGAGVRKKNAIINNMNIIIRNIRTIKETETILFSYLYFINIKYLNIK</sequence>
<organism evidence="1">
    <name type="scientific">Orpheovirus IHUMI-LCC2</name>
    <dbReference type="NCBI Taxonomy" id="2023057"/>
    <lineage>
        <taxon>Viruses</taxon>
        <taxon>Varidnaviria</taxon>
        <taxon>Bamfordvirae</taxon>
        <taxon>Nucleocytoviricota</taxon>
        <taxon>Megaviricetes</taxon>
        <taxon>Pimascovirales</taxon>
        <taxon>Ocovirineae</taxon>
        <taxon>Orpheoviridae</taxon>
        <taxon>Alphaorpheovirus</taxon>
        <taxon>Alphaorpheovirus massiliense</taxon>
    </lineage>
</organism>
<dbReference type="RefSeq" id="YP_009449323.1">
    <property type="nucleotide sequence ID" value="NC_036594.1"/>
</dbReference>